<evidence type="ECO:0000313" key="2">
    <source>
        <dbReference type="EMBL" id="GGI55307.1"/>
    </source>
</evidence>
<accession>A0A8J3F5A2</accession>
<proteinExistence type="predicted"/>
<dbReference type="RefSeq" id="WP_188422209.1">
    <property type="nucleotide sequence ID" value="NZ_BMDP01000003.1"/>
</dbReference>
<feature type="chain" id="PRO_5035187103" description="DUF2790 domain-containing protein" evidence="1">
    <location>
        <begin position="20"/>
        <end position="96"/>
    </location>
</feature>
<dbReference type="AlphaFoldDB" id="A0A8J3F5A2"/>
<gene>
    <name evidence="2" type="ORF">GCM10011430_24810</name>
</gene>
<feature type="signal peptide" evidence="1">
    <location>
        <begin position="1"/>
        <end position="19"/>
    </location>
</feature>
<organism evidence="2 3">
    <name type="scientific">Oxalicibacterium solurbis</name>
    <dbReference type="NCBI Taxonomy" id="69280"/>
    <lineage>
        <taxon>Bacteria</taxon>
        <taxon>Pseudomonadati</taxon>
        <taxon>Pseudomonadota</taxon>
        <taxon>Betaproteobacteria</taxon>
        <taxon>Burkholderiales</taxon>
        <taxon>Oxalobacteraceae</taxon>
        <taxon>Oxalicibacterium</taxon>
    </lineage>
</organism>
<name>A0A8J3F5A2_9BURK</name>
<evidence type="ECO:0000256" key="1">
    <source>
        <dbReference type="SAM" id="SignalP"/>
    </source>
</evidence>
<reference evidence="2" key="2">
    <citation type="submission" date="2020-09" db="EMBL/GenBank/DDBJ databases">
        <authorList>
            <person name="Sun Q."/>
            <person name="Sedlacek I."/>
        </authorList>
    </citation>
    <scope>NUCLEOTIDE SEQUENCE</scope>
    <source>
        <strain evidence="2">CCM 7664</strain>
    </source>
</reference>
<evidence type="ECO:0008006" key="4">
    <source>
        <dbReference type="Google" id="ProtNLM"/>
    </source>
</evidence>
<keyword evidence="3" id="KW-1185">Reference proteome</keyword>
<keyword evidence="1" id="KW-0732">Signal</keyword>
<protein>
    <recommendedName>
        <fullName evidence="4">DUF2790 domain-containing protein</fullName>
    </recommendedName>
</protein>
<evidence type="ECO:0000313" key="3">
    <source>
        <dbReference type="Proteomes" id="UP000627205"/>
    </source>
</evidence>
<comment type="caution">
    <text evidence="2">The sequence shown here is derived from an EMBL/GenBank/DDBJ whole genome shotgun (WGS) entry which is preliminary data.</text>
</comment>
<reference evidence="2" key="1">
    <citation type="journal article" date="2014" name="Int. J. Syst. Evol. Microbiol.">
        <title>Complete genome sequence of Corynebacterium casei LMG S-19264T (=DSM 44701T), isolated from a smear-ripened cheese.</title>
        <authorList>
            <consortium name="US DOE Joint Genome Institute (JGI-PGF)"/>
            <person name="Walter F."/>
            <person name="Albersmeier A."/>
            <person name="Kalinowski J."/>
            <person name="Ruckert C."/>
        </authorList>
    </citation>
    <scope>NUCLEOTIDE SEQUENCE</scope>
    <source>
        <strain evidence="2">CCM 7664</strain>
    </source>
</reference>
<sequence>MRRILLTGVLAMAVGGVWASSPEAWQALYNQTAQACLKKSVLKDARIVDGPVVFNNAIVYRIKGIQPQGNGQVSSAYCLHPYPDGSPEVAESTRKR</sequence>
<dbReference type="Proteomes" id="UP000627205">
    <property type="component" value="Unassembled WGS sequence"/>
</dbReference>
<dbReference type="EMBL" id="BMDP01000003">
    <property type="protein sequence ID" value="GGI55307.1"/>
    <property type="molecule type" value="Genomic_DNA"/>
</dbReference>